<accession>A0A5C0XM46</accession>
<evidence type="ECO:0000313" key="1">
    <source>
        <dbReference type="EMBL" id="QEK77837.1"/>
    </source>
</evidence>
<dbReference type="GeneID" id="41711893"/>
<evidence type="ECO:0000313" key="2">
    <source>
        <dbReference type="Proteomes" id="UP000324354"/>
    </source>
</evidence>
<dbReference type="EMBL" id="CP023154">
    <property type="protein sequence ID" value="QEK77837.1"/>
    <property type="molecule type" value="Genomic_DNA"/>
</dbReference>
<name>A0A5C0XM46_PYRFU</name>
<dbReference type="OrthoDB" id="85337at2157"/>
<dbReference type="RefSeq" id="WP_011011219.1">
    <property type="nucleotide sequence ID" value="NC_003413.1"/>
</dbReference>
<dbReference type="Proteomes" id="UP000324354">
    <property type="component" value="Chromosome"/>
</dbReference>
<reference evidence="1 2" key="1">
    <citation type="submission" date="2017-08" db="EMBL/GenBank/DDBJ databases">
        <title>Resequencing and Reannotation of the genome of Pyrococcus furiosus type strain DSM3638.</title>
        <authorList>
            <person name="Reichelt R.M."/>
            <person name="Bunk B."/>
        </authorList>
    </citation>
    <scope>NUCLEOTIDE SEQUENCE [LARGE SCALE GENOMIC DNA]</scope>
    <source>
        <strain evidence="1 2">DSM 3638</strain>
    </source>
</reference>
<dbReference type="GeneID" id="13301004"/>
<proteinExistence type="predicted"/>
<organism evidence="1 2">
    <name type="scientific">Pyrococcus furiosus (strain ATCC 43587 / DSM 3638 / JCM 8422 / Vc1)</name>
    <dbReference type="NCBI Taxonomy" id="186497"/>
    <lineage>
        <taxon>Archaea</taxon>
        <taxon>Methanobacteriati</taxon>
        <taxon>Methanobacteriota</taxon>
        <taxon>Thermococci</taxon>
        <taxon>Thermococcales</taxon>
        <taxon>Thermococcaceae</taxon>
        <taxon>Pyrococcus</taxon>
    </lineage>
</organism>
<dbReference type="AlphaFoldDB" id="A0A5C0XM46"/>
<protein>
    <submittedName>
        <fullName evidence="1">Uncharacterized protein</fullName>
    </submittedName>
</protein>
<sequence>MPDVYEPIMGAFSLARRLWKMIVEKKGLPTGDDVASLLENLGFERVCTGSGLAVFRNRFVIALLIPRENMIVVDFLSSSGELSDALELIAYYDKEIECYVVEILPSNELEYEENLGIEPVIIDGKTFELRSYPVLGDFKQGKDKVVLKIDREVYELWKESGKLDVCPVCGGHLRWKQGKALCTECGIEVVVDEEH</sequence>
<gene>
    <name evidence="1" type="ORF">PFDSM3638_00455</name>
</gene>